<feature type="domain" description="ABM" evidence="1">
    <location>
        <begin position="9"/>
        <end position="73"/>
    </location>
</feature>
<keyword evidence="2" id="KW-0503">Monooxygenase</keyword>
<name>A0A147K820_9BACI</name>
<dbReference type="PATRIC" id="fig|1150625.3.peg.1950"/>
<comment type="caution">
    <text evidence="2">The sequence shown here is derived from an EMBL/GenBank/DDBJ whole genome shotgun (WGS) entry which is preliminary data.</text>
</comment>
<dbReference type="STRING" id="1150625.Q75_09200"/>
<dbReference type="EMBL" id="LDYG01000029">
    <property type="protein sequence ID" value="KUP06305.1"/>
    <property type="molecule type" value="Genomic_DNA"/>
</dbReference>
<dbReference type="InterPro" id="IPR011008">
    <property type="entry name" value="Dimeric_a/b-barrel"/>
</dbReference>
<proteinExistence type="predicted"/>
<reference evidence="2 3" key="1">
    <citation type="journal article" date="2016" name="Front. Microbiol.">
        <title>Microevolution Analysis of Bacillus coahuilensis Unveils Differences in Phosphorus Acquisition Strategies and Their Regulation.</title>
        <authorList>
            <person name="Gomez-Lunar Z."/>
            <person name="Hernandez-Gonzalez I."/>
            <person name="Rodriguez-Torres M.D."/>
            <person name="Souza V."/>
            <person name="Olmedo-Alvarez G."/>
        </authorList>
    </citation>
    <scope>NUCLEOTIDE SEQUENCE [LARGE SCALE GENOMIC DNA]</scope>
    <source>
        <strain evidence="3">p1.1.43</strain>
    </source>
</reference>
<dbReference type="Gene3D" id="3.30.70.100">
    <property type="match status" value="1"/>
</dbReference>
<evidence type="ECO:0000259" key="1">
    <source>
        <dbReference type="Pfam" id="PF03992"/>
    </source>
</evidence>
<protein>
    <submittedName>
        <fullName evidence="2">Antibiotic biosynthesis monooxygenase</fullName>
    </submittedName>
</protein>
<keyword evidence="3" id="KW-1185">Reference proteome</keyword>
<dbReference type="Pfam" id="PF03992">
    <property type="entry name" value="ABM"/>
    <property type="match status" value="1"/>
</dbReference>
<keyword evidence="2" id="KW-0560">Oxidoreductase</keyword>
<dbReference type="GO" id="GO:0004497">
    <property type="term" value="F:monooxygenase activity"/>
    <property type="evidence" value="ECO:0007669"/>
    <property type="project" value="UniProtKB-KW"/>
</dbReference>
<gene>
    <name evidence="2" type="ORF">Q75_09200</name>
</gene>
<dbReference type="InterPro" id="IPR007138">
    <property type="entry name" value="ABM_dom"/>
</dbReference>
<dbReference type="SUPFAM" id="SSF54909">
    <property type="entry name" value="Dimeric alpha+beta barrel"/>
    <property type="match status" value="1"/>
</dbReference>
<dbReference type="AlphaFoldDB" id="A0A147K820"/>
<dbReference type="OrthoDB" id="165368at2"/>
<dbReference type="RefSeq" id="WP_059351175.1">
    <property type="nucleotide sequence ID" value="NZ_LDYG01000029.1"/>
</dbReference>
<accession>A0A147K820</accession>
<evidence type="ECO:0000313" key="3">
    <source>
        <dbReference type="Proteomes" id="UP000074108"/>
    </source>
</evidence>
<sequence>MSGYSIFGKLVAKEGELETLSSILLEAAESMKQVESCSVYIVNASKQEQAVFVFEVWENEQAHQASLSLPLTQTLIQKAKPILAGVERLAAMEALGGKLMT</sequence>
<organism evidence="2 3">
    <name type="scientific">Bacillus coahuilensis p1.1.43</name>
    <dbReference type="NCBI Taxonomy" id="1150625"/>
    <lineage>
        <taxon>Bacteria</taxon>
        <taxon>Bacillati</taxon>
        <taxon>Bacillota</taxon>
        <taxon>Bacilli</taxon>
        <taxon>Bacillales</taxon>
        <taxon>Bacillaceae</taxon>
        <taxon>Bacillus</taxon>
    </lineage>
</organism>
<dbReference type="Proteomes" id="UP000074108">
    <property type="component" value="Unassembled WGS sequence"/>
</dbReference>
<evidence type="ECO:0000313" key="2">
    <source>
        <dbReference type="EMBL" id="KUP06305.1"/>
    </source>
</evidence>